<dbReference type="Gene3D" id="1.10.260.40">
    <property type="entry name" value="lambda repressor-like DNA-binding domains"/>
    <property type="match status" value="1"/>
</dbReference>
<reference evidence="7 8" key="1">
    <citation type="submission" date="2023-07" db="EMBL/GenBank/DDBJ databases">
        <title>Genomic Encyclopedia of Type Strains, Phase IV (KMG-IV): sequencing the most valuable type-strain genomes for metagenomic binning, comparative biology and taxonomic classification.</title>
        <authorList>
            <person name="Goeker M."/>
        </authorList>
    </citation>
    <scope>NUCLEOTIDE SEQUENCE [LARGE SCALE GENOMIC DNA]</scope>
    <source>
        <strain evidence="7 8">B6-8</strain>
    </source>
</reference>
<feature type="region of interest" description="Disordered" evidence="5">
    <location>
        <begin position="72"/>
        <end position="98"/>
    </location>
</feature>
<dbReference type="InterPro" id="IPR010982">
    <property type="entry name" value="Lambda_DNA-bd_dom_sf"/>
</dbReference>
<dbReference type="SUPFAM" id="SSF47413">
    <property type="entry name" value="lambda repressor-like DNA-binding domains"/>
    <property type="match status" value="1"/>
</dbReference>
<feature type="domain" description="Ner winged helix-turn-helix DNA-binding" evidence="6">
    <location>
        <begin position="4"/>
        <end position="74"/>
    </location>
</feature>
<keyword evidence="8" id="KW-1185">Reference proteome</keyword>
<keyword evidence="3" id="KW-0238">DNA-binding</keyword>
<protein>
    <submittedName>
        <fullName evidence="7">Lambda repressor-like predicted transcriptional regulator</fullName>
    </submittedName>
</protein>
<evidence type="ECO:0000313" key="7">
    <source>
        <dbReference type="EMBL" id="MDQ0439923.1"/>
    </source>
</evidence>
<keyword evidence="4" id="KW-0804">Transcription</keyword>
<evidence type="ECO:0000259" key="6">
    <source>
        <dbReference type="Pfam" id="PF13693"/>
    </source>
</evidence>
<comment type="similarity">
    <text evidence="1">Belongs to the ner transcriptional regulatory family.</text>
</comment>
<evidence type="ECO:0000256" key="3">
    <source>
        <dbReference type="ARBA" id="ARBA00023125"/>
    </source>
</evidence>
<evidence type="ECO:0000313" key="8">
    <source>
        <dbReference type="Proteomes" id="UP001241603"/>
    </source>
</evidence>
<comment type="caution">
    <text evidence="7">The sequence shown here is derived from an EMBL/GenBank/DDBJ whole genome shotgun (WGS) entry which is preliminary data.</text>
</comment>
<organism evidence="7 8">
    <name type="scientific">Kaistia dalseonensis</name>
    <dbReference type="NCBI Taxonomy" id="410840"/>
    <lineage>
        <taxon>Bacteria</taxon>
        <taxon>Pseudomonadati</taxon>
        <taxon>Pseudomonadota</taxon>
        <taxon>Alphaproteobacteria</taxon>
        <taxon>Hyphomicrobiales</taxon>
        <taxon>Kaistiaceae</taxon>
        <taxon>Kaistia</taxon>
    </lineage>
</organism>
<name>A0ABU0HC83_9HYPH</name>
<accession>A0ABU0HC83</accession>
<dbReference type="Pfam" id="PF13693">
    <property type="entry name" value="HTH_35"/>
    <property type="match status" value="1"/>
</dbReference>
<dbReference type="EMBL" id="JAUSVO010000006">
    <property type="protein sequence ID" value="MDQ0439923.1"/>
    <property type="molecule type" value="Genomic_DNA"/>
</dbReference>
<evidence type="ECO:0000256" key="5">
    <source>
        <dbReference type="SAM" id="MobiDB-lite"/>
    </source>
</evidence>
<dbReference type="RefSeq" id="WP_266350798.1">
    <property type="nucleotide sequence ID" value="NZ_JAPKNG010000006.1"/>
</dbReference>
<feature type="compositionally biased region" description="Basic and acidic residues" evidence="5">
    <location>
        <begin position="85"/>
        <end position="98"/>
    </location>
</feature>
<proteinExistence type="inferred from homology"/>
<sequence>MIADKHPEDIKAMIRKKGLSMEALSQRLGYCRVAVGVTLRRPWPAVQAGIASFLGIDPSSLWPSRYEADGTPRRIRAASGSKSRGSAEARLRQKDKAA</sequence>
<keyword evidence="2" id="KW-0805">Transcription regulation</keyword>
<gene>
    <name evidence="7" type="ORF">QO014_004329</name>
</gene>
<evidence type="ECO:0000256" key="2">
    <source>
        <dbReference type="ARBA" id="ARBA00023015"/>
    </source>
</evidence>
<evidence type="ECO:0000256" key="4">
    <source>
        <dbReference type="ARBA" id="ARBA00023163"/>
    </source>
</evidence>
<evidence type="ECO:0000256" key="1">
    <source>
        <dbReference type="ARBA" id="ARBA00006157"/>
    </source>
</evidence>
<dbReference type="Proteomes" id="UP001241603">
    <property type="component" value="Unassembled WGS sequence"/>
</dbReference>
<dbReference type="InterPro" id="IPR038722">
    <property type="entry name" value="Ner_HTH_dom"/>
</dbReference>